<evidence type="ECO:0000313" key="3">
    <source>
        <dbReference type="EMBL" id="KHF24300.1"/>
    </source>
</evidence>
<dbReference type="eggNOG" id="COG3409">
    <property type="taxonomic scope" value="Bacteria"/>
</dbReference>
<protein>
    <submittedName>
        <fullName evidence="3">Type II secretory pathway component ExeA</fullName>
    </submittedName>
</protein>
<dbReference type="InterPro" id="IPR036366">
    <property type="entry name" value="PGBDSf"/>
</dbReference>
<dbReference type="InterPro" id="IPR052026">
    <property type="entry name" value="ExeA_AAA_ATPase_DNA-bind"/>
</dbReference>
<dbReference type="InterPro" id="IPR003593">
    <property type="entry name" value="AAA+_ATPase"/>
</dbReference>
<evidence type="ECO:0000256" key="1">
    <source>
        <dbReference type="SAM" id="MobiDB-lite"/>
    </source>
</evidence>
<feature type="compositionally biased region" description="Low complexity" evidence="1">
    <location>
        <begin position="316"/>
        <end position="341"/>
    </location>
</feature>
<dbReference type="SUPFAM" id="SSF47090">
    <property type="entry name" value="PGBD-like"/>
    <property type="match status" value="1"/>
</dbReference>
<feature type="domain" description="AAA+ ATPase" evidence="2">
    <location>
        <begin position="42"/>
        <end position="196"/>
    </location>
</feature>
<dbReference type="EMBL" id="JRAA01000003">
    <property type="protein sequence ID" value="KHF24300.1"/>
    <property type="molecule type" value="Genomic_DNA"/>
</dbReference>
<dbReference type="RefSeq" id="WP_052132319.1">
    <property type="nucleotide sequence ID" value="NZ_JRAA01000003.1"/>
</dbReference>
<sequence>MYESYFGLSEKPFTIAPDPRYVFLSVVHEEALAHLLYGVQEGGGFVQLTGEVGTGKTTLVRTLLEQLPENVDLALVFNPKLSPLEFVASVCDEFGIEYDADKATLKTLVDALNAHLFESFSDGRRAVLIIDEAQGLSIDVLEQVRLLTNLETNREKLLQIILVGQPELRSKLGRKDLRQLAQRITARYHLEPLLPDEVRSYVAHRVGIAGSNRNLYTAAAMKALYKASGGVPRLINEIADRALLAAYVQEASVVDHTMVREAARQVLGETDERQAMLIQWGAIAAVLLLLAALTGYLLSWHDEQAPAISESSETVQQALPPAQETAPPEQESTPPSSPAAPAILIENGVSRPFDENSPPVVEPAAVDVEETSQDVVETPQGNPSLEVTQDMPVTAPGAVEEPQPSAEISDAPPRELSDEPAITAGPDVPVAVSVQPAEQEQTSVDEITFDEWLDKNIASMDEAQAMRELAFSWDLPAGTDSDSLCNGKKSNKIRCVTSTGNWTRISQLNRPVILTLNRGLVGNLHITIVGMDEESVALCFDGEVQRFFKSEIEPYWLGEFRYIWRMPELVRNAMIVPGSRGADVLWLRRQLSAIAGYEMGEDIDLADFDQPLVQLVMLFQESNHLDADGYVGEQTLQHIMSQSPLAGGPRLGRVD</sequence>
<name>A0A0B0H5A0_SOVGS</name>
<feature type="compositionally biased region" description="Polar residues" evidence="1">
    <location>
        <begin position="373"/>
        <end position="387"/>
    </location>
</feature>
<dbReference type="InterPro" id="IPR027417">
    <property type="entry name" value="P-loop_NTPase"/>
</dbReference>
<reference evidence="3 4" key="1">
    <citation type="journal article" date="2014" name="BMC Genomics">
        <title>The genome of the intracellular bacterium of the coastal bivalve, Solemya velum: a blueprint for thriving in and out of symbiosis.</title>
        <authorList>
            <person name="Dmytrenko O."/>
            <person name="Russell S.L."/>
            <person name="Loo W.T."/>
            <person name="Fontanez K.M."/>
            <person name="Liao L."/>
            <person name="Roeselers G."/>
            <person name="Sharma R."/>
            <person name="Stewart F.J."/>
            <person name="Newton I.L."/>
            <person name="Woyke T."/>
            <person name="Wu D."/>
            <person name="Lang J.M."/>
            <person name="Eisen J.A."/>
            <person name="Cavanaugh C.M."/>
        </authorList>
    </citation>
    <scope>NUCLEOTIDE SEQUENCE [LARGE SCALE GENOMIC DNA]</scope>
    <source>
        <strain evidence="3 4">WH</strain>
    </source>
</reference>
<dbReference type="CDD" id="cd00009">
    <property type="entry name" value="AAA"/>
    <property type="match status" value="1"/>
</dbReference>
<dbReference type="InterPro" id="IPR036365">
    <property type="entry name" value="PGBD-like_sf"/>
</dbReference>
<dbReference type="Proteomes" id="UP000030856">
    <property type="component" value="Unassembled WGS sequence"/>
</dbReference>
<dbReference type="Gene3D" id="3.90.70.10">
    <property type="entry name" value="Cysteine proteinases"/>
    <property type="match status" value="1"/>
</dbReference>
<feature type="region of interest" description="Disordered" evidence="1">
    <location>
        <begin position="368"/>
        <end position="416"/>
    </location>
</feature>
<feature type="region of interest" description="Disordered" evidence="1">
    <location>
        <begin position="308"/>
        <end position="341"/>
    </location>
</feature>
<gene>
    <name evidence="3" type="ORF">JV46_27290</name>
</gene>
<dbReference type="Gene3D" id="3.40.50.300">
    <property type="entry name" value="P-loop containing nucleotide triphosphate hydrolases"/>
    <property type="match status" value="1"/>
</dbReference>
<comment type="caution">
    <text evidence="3">The sequence shown here is derived from an EMBL/GenBank/DDBJ whole genome shotgun (WGS) entry which is preliminary data.</text>
</comment>
<dbReference type="Gene3D" id="1.10.101.10">
    <property type="entry name" value="PGBD-like superfamily/PGBD"/>
    <property type="match status" value="1"/>
</dbReference>
<dbReference type="InterPro" id="IPR002477">
    <property type="entry name" value="Peptidoglycan-bd-like"/>
</dbReference>
<dbReference type="SUPFAM" id="SSF52540">
    <property type="entry name" value="P-loop containing nucleoside triphosphate hydrolases"/>
    <property type="match status" value="1"/>
</dbReference>
<evidence type="ECO:0000313" key="4">
    <source>
        <dbReference type="Proteomes" id="UP000030856"/>
    </source>
</evidence>
<dbReference type="PANTHER" id="PTHR35894:SF1">
    <property type="entry name" value="PHOSPHORIBULOKINASE _ URIDINE KINASE FAMILY"/>
    <property type="match status" value="1"/>
</dbReference>
<keyword evidence="4" id="KW-1185">Reference proteome</keyword>
<dbReference type="SMART" id="SM00382">
    <property type="entry name" value="AAA"/>
    <property type="match status" value="1"/>
</dbReference>
<proteinExistence type="predicted"/>
<dbReference type="InterPro" id="IPR049945">
    <property type="entry name" value="AAA_22"/>
</dbReference>
<dbReference type="Pfam" id="PF13401">
    <property type="entry name" value="AAA_22"/>
    <property type="match status" value="1"/>
</dbReference>
<accession>A0A0B0H5A0</accession>
<dbReference type="PATRIC" id="fig|2340.3.peg.2373"/>
<dbReference type="Pfam" id="PF01471">
    <property type="entry name" value="PG_binding_1"/>
    <property type="match status" value="1"/>
</dbReference>
<dbReference type="GO" id="GO:0016887">
    <property type="term" value="F:ATP hydrolysis activity"/>
    <property type="evidence" value="ECO:0007669"/>
    <property type="project" value="InterPro"/>
</dbReference>
<dbReference type="PANTHER" id="PTHR35894">
    <property type="entry name" value="GENERAL SECRETION PATHWAY PROTEIN A-RELATED"/>
    <property type="match status" value="1"/>
</dbReference>
<organism evidence="3 4">
    <name type="scientific">Solemya velum gill symbiont</name>
    <dbReference type="NCBI Taxonomy" id="2340"/>
    <lineage>
        <taxon>Bacteria</taxon>
        <taxon>Pseudomonadati</taxon>
        <taxon>Pseudomonadota</taxon>
        <taxon>Gammaproteobacteria</taxon>
        <taxon>sulfur-oxidizing symbionts</taxon>
    </lineage>
</organism>
<dbReference type="AlphaFoldDB" id="A0A0B0H5A0"/>
<dbReference type="eggNOG" id="COG3267">
    <property type="taxonomic scope" value="Bacteria"/>
</dbReference>
<evidence type="ECO:0000259" key="2">
    <source>
        <dbReference type="SMART" id="SM00382"/>
    </source>
</evidence>
<dbReference type="STRING" id="2340.JV46_27290"/>